<dbReference type="Gene3D" id="3.30.530.20">
    <property type="match status" value="1"/>
</dbReference>
<keyword evidence="2" id="KW-1185">Reference proteome</keyword>
<sequence length="148" mass="17122">MINRLQFSIDIKAEKTKIWKALWNERSYRDWVSVFFEGSYAITENWEEGSKVVFLAPDQSGIYSSIETHIPNKIMMFKHIGNVLNGKEQPIDDETKKWSGATETYTLTEGTESNTLTVEIDVLDEHLNFMTTTFPKALEKVKNNCYNT</sequence>
<evidence type="ECO:0000313" key="2">
    <source>
        <dbReference type="Proteomes" id="UP000464657"/>
    </source>
</evidence>
<dbReference type="KEGG" id="kan:IMCC3317_08830"/>
<accession>A0A7L4ZGG7</accession>
<dbReference type="SUPFAM" id="SSF55961">
    <property type="entry name" value="Bet v1-like"/>
    <property type="match status" value="1"/>
</dbReference>
<evidence type="ECO:0000313" key="1">
    <source>
        <dbReference type="EMBL" id="QHI35537.1"/>
    </source>
</evidence>
<evidence type="ECO:0008006" key="3">
    <source>
        <dbReference type="Google" id="ProtNLM"/>
    </source>
</evidence>
<name>A0A7L4ZGG7_9FLAO</name>
<dbReference type="EMBL" id="CP019288">
    <property type="protein sequence ID" value="QHI35537.1"/>
    <property type="molecule type" value="Genomic_DNA"/>
</dbReference>
<dbReference type="OrthoDB" id="2355173at2"/>
<dbReference type="AlphaFoldDB" id="A0A7L4ZGG7"/>
<dbReference type="Proteomes" id="UP000464657">
    <property type="component" value="Chromosome"/>
</dbReference>
<dbReference type="InterPro" id="IPR023393">
    <property type="entry name" value="START-like_dom_sf"/>
</dbReference>
<protein>
    <recommendedName>
        <fullName evidence="3">SRPBCC domain-containing protein</fullName>
    </recommendedName>
</protein>
<dbReference type="RefSeq" id="WP_160128276.1">
    <property type="nucleotide sequence ID" value="NZ_CP019288.1"/>
</dbReference>
<proteinExistence type="predicted"/>
<organism evidence="1 2">
    <name type="scientific">Kordia antarctica</name>
    <dbReference type="NCBI Taxonomy" id="1218801"/>
    <lineage>
        <taxon>Bacteria</taxon>
        <taxon>Pseudomonadati</taxon>
        <taxon>Bacteroidota</taxon>
        <taxon>Flavobacteriia</taxon>
        <taxon>Flavobacteriales</taxon>
        <taxon>Flavobacteriaceae</taxon>
        <taxon>Kordia</taxon>
    </lineage>
</organism>
<reference evidence="1 2" key="1">
    <citation type="journal article" date="2013" name="Int. J. Syst. Evol. Microbiol.">
        <title>Kordia antarctica sp. nov., isolated from Antarctic seawater.</title>
        <authorList>
            <person name="Baek K."/>
            <person name="Choi A."/>
            <person name="Kang I."/>
            <person name="Lee K."/>
            <person name="Cho J.C."/>
        </authorList>
    </citation>
    <scope>NUCLEOTIDE SEQUENCE [LARGE SCALE GENOMIC DNA]</scope>
    <source>
        <strain evidence="1 2">IMCC3317</strain>
    </source>
</reference>
<gene>
    <name evidence="1" type="ORF">IMCC3317_08830</name>
</gene>